<proteinExistence type="predicted"/>
<evidence type="ECO:0000313" key="2">
    <source>
        <dbReference type="Proteomes" id="UP001217089"/>
    </source>
</evidence>
<sequence length="173" mass="19659">MTASICSNISLNDLEPGNWNRSLEDQKKVTSHEEIKQSLLWTSNIYRKLLDFCEKNIPTYFIPCSEIKTTKSAKIATKTFCEIILMFETGSVYRDKVKTPKAEQILSSDESERQQLEKIPCVTAKPIIDAGNEFWGTSTKVTCYNDIRNFSKIILQNPLNASATHNIITNQTC</sequence>
<dbReference type="Proteomes" id="UP001217089">
    <property type="component" value="Unassembled WGS sequence"/>
</dbReference>
<name>A0ABQ9DZ22_TEGGR</name>
<protein>
    <submittedName>
        <fullName evidence="1">Uncharacterized protein</fullName>
    </submittedName>
</protein>
<dbReference type="EMBL" id="JARBDR010000923">
    <property type="protein sequence ID" value="KAJ8298491.1"/>
    <property type="molecule type" value="Genomic_DNA"/>
</dbReference>
<organism evidence="1 2">
    <name type="scientific">Tegillarca granosa</name>
    <name type="common">Malaysian cockle</name>
    <name type="synonym">Anadara granosa</name>
    <dbReference type="NCBI Taxonomy" id="220873"/>
    <lineage>
        <taxon>Eukaryota</taxon>
        <taxon>Metazoa</taxon>
        <taxon>Spiralia</taxon>
        <taxon>Lophotrochozoa</taxon>
        <taxon>Mollusca</taxon>
        <taxon>Bivalvia</taxon>
        <taxon>Autobranchia</taxon>
        <taxon>Pteriomorphia</taxon>
        <taxon>Arcoida</taxon>
        <taxon>Arcoidea</taxon>
        <taxon>Arcidae</taxon>
        <taxon>Tegillarca</taxon>
    </lineage>
</organism>
<evidence type="ECO:0000313" key="1">
    <source>
        <dbReference type="EMBL" id="KAJ8298491.1"/>
    </source>
</evidence>
<comment type="caution">
    <text evidence="1">The sequence shown here is derived from an EMBL/GenBank/DDBJ whole genome shotgun (WGS) entry which is preliminary data.</text>
</comment>
<gene>
    <name evidence="1" type="ORF">KUTeg_025022</name>
</gene>
<accession>A0ABQ9DZ22</accession>
<reference evidence="1 2" key="1">
    <citation type="submission" date="2022-12" db="EMBL/GenBank/DDBJ databases">
        <title>Chromosome-level genome of Tegillarca granosa.</title>
        <authorList>
            <person name="Kim J."/>
        </authorList>
    </citation>
    <scope>NUCLEOTIDE SEQUENCE [LARGE SCALE GENOMIC DNA]</scope>
    <source>
        <strain evidence="1">Teg-2019</strain>
        <tissue evidence="1">Adductor muscle</tissue>
    </source>
</reference>
<keyword evidence="2" id="KW-1185">Reference proteome</keyword>